<dbReference type="Proteomes" id="UP000241290">
    <property type="component" value="Genome"/>
</dbReference>
<evidence type="ECO:0000313" key="1">
    <source>
        <dbReference type="EMBL" id="AVO25150.1"/>
    </source>
</evidence>
<name>A0A2P1JXX6_9CAUD</name>
<proteinExistence type="predicted"/>
<accession>A0A2P1JXX6</accession>
<gene>
    <name evidence="1" type="primary">14</name>
    <name evidence="1" type="ORF">SEA_FINCH_14</name>
</gene>
<protein>
    <submittedName>
        <fullName evidence="1">Uncharacterized protein</fullName>
    </submittedName>
</protein>
<dbReference type="Pfam" id="PF23897">
    <property type="entry name" value="DUF7245"/>
    <property type="match status" value="1"/>
</dbReference>
<dbReference type="GeneID" id="64766267"/>
<dbReference type="KEGG" id="vg:64766267"/>
<reference evidence="2" key="1">
    <citation type="submission" date="2018-02" db="EMBL/GenBank/DDBJ databases">
        <authorList>
            <person name="Cohen D.B."/>
            <person name="Kent A.D."/>
        </authorList>
    </citation>
    <scope>NUCLEOTIDE SEQUENCE [LARGE SCALE GENOMIC DNA]</scope>
</reference>
<dbReference type="EMBL" id="MG962366">
    <property type="protein sequence ID" value="AVO25150.1"/>
    <property type="molecule type" value="Genomic_DNA"/>
</dbReference>
<dbReference type="InterPro" id="IPR055669">
    <property type="entry name" value="DUF7245"/>
</dbReference>
<keyword evidence="2" id="KW-1185">Reference proteome</keyword>
<evidence type="ECO:0000313" key="2">
    <source>
        <dbReference type="Proteomes" id="UP000241290"/>
    </source>
</evidence>
<dbReference type="RefSeq" id="YP_010059036.1">
    <property type="nucleotide sequence ID" value="NC_054724.1"/>
</dbReference>
<organism evidence="1 2">
    <name type="scientific">Rhodococcus phage Finch</name>
    <dbReference type="NCBI Taxonomy" id="2094144"/>
    <lineage>
        <taxon>Viruses</taxon>
        <taxon>Duplodnaviria</taxon>
        <taxon>Heunggongvirae</taxon>
        <taxon>Uroviricota</taxon>
        <taxon>Caudoviricetes</taxon>
        <taxon>Finchvirus</taxon>
        <taxon>Finchvirus finch</taxon>
    </lineage>
</organism>
<sequence length="118" mass="13262">MSADFCLCGHGRPVTYRDAVTRVGFCNVCASSEITSSRSVNLQFLSDLVPYREGERVECWTMGEFYDGFGVITEVSTELRNGGTPVHPAYLVKLDDQEEPLWYTAVCFKRTKSEDFNG</sequence>